<dbReference type="InterPro" id="IPR023885">
    <property type="entry name" value="4Fe4S-binding_SPASM_dom"/>
</dbReference>
<dbReference type="Pfam" id="PF04055">
    <property type="entry name" value="Radical_SAM"/>
    <property type="match status" value="1"/>
</dbReference>
<dbReference type="GO" id="GO:0046872">
    <property type="term" value="F:metal ion binding"/>
    <property type="evidence" value="ECO:0007669"/>
    <property type="project" value="UniProtKB-KW"/>
</dbReference>
<evidence type="ECO:0000313" key="8">
    <source>
        <dbReference type="Proteomes" id="UP000182257"/>
    </source>
</evidence>
<evidence type="ECO:0000313" key="7">
    <source>
        <dbReference type="EMBL" id="SEA56006.1"/>
    </source>
</evidence>
<organism evidence="7 8">
    <name type="scientific">Xylanibacter ruminicola</name>
    <name type="common">Prevotella ruminicola</name>
    <dbReference type="NCBI Taxonomy" id="839"/>
    <lineage>
        <taxon>Bacteria</taxon>
        <taxon>Pseudomonadati</taxon>
        <taxon>Bacteroidota</taxon>
        <taxon>Bacteroidia</taxon>
        <taxon>Bacteroidales</taxon>
        <taxon>Prevotellaceae</taxon>
        <taxon>Xylanibacter</taxon>
    </lineage>
</organism>
<dbReference type="Proteomes" id="UP000182257">
    <property type="component" value="Unassembled WGS sequence"/>
</dbReference>
<evidence type="ECO:0000256" key="4">
    <source>
        <dbReference type="ARBA" id="ARBA00023004"/>
    </source>
</evidence>
<evidence type="ECO:0000256" key="3">
    <source>
        <dbReference type="ARBA" id="ARBA00022723"/>
    </source>
</evidence>
<proteinExistence type="predicted"/>
<dbReference type="SFLD" id="SFLDS00029">
    <property type="entry name" value="Radical_SAM"/>
    <property type="match status" value="1"/>
</dbReference>
<keyword evidence="2" id="KW-0949">S-adenosyl-L-methionine</keyword>
<protein>
    <submittedName>
        <fullName evidence="7">Radical SAM additional 4Fe4S-binding SPASM domain-containing protein</fullName>
    </submittedName>
</protein>
<keyword evidence="4" id="KW-0408">Iron</keyword>
<dbReference type="PANTHER" id="PTHR11228:SF7">
    <property type="entry name" value="PQQA PEPTIDE CYCLASE"/>
    <property type="match status" value="1"/>
</dbReference>
<keyword evidence="3" id="KW-0479">Metal-binding</keyword>
<keyword evidence="5" id="KW-0411">Iron-sulfur</keyword>
<dbReference type="PROSITE" id="PS51918">
    <property type="entry name" value="RADICAL_SAM"/>
    <property type="match status" value="1"/>
</dbReference>
<dbReference type="SFLD" id="SFLDG01067">
    <property type="entry name" value="SPASM/twitch_domain_containing"/>
    <property type="match status" value="1"/>
</dbReference>
<dbReference type="InterPro" id="IPR050377">
    <property type="entry name" value="Radical_SAM_PqqE_MftC-like"/>
</dbReference>
<dbReference type="InterPro" id="IPR007197">
    <property type="entry name" value="rSAM"/>
</dbReference>
<dbReference type="OrthoDB" id="9763993at2"/>
<evidence type="ECO:0000256" key="1">
    <source>
        <dbReference type="ARBA" id="ARBA00001966"/>
    </source>
</evidence>
<dbReference type="EMBL" id="FNRF01000003">
    <property type="protein sequence ID" value="SEA56006.1"/>
    <property type="molecule type" value="Genomic_DNA"/>
</dbReference>
<comment type="cofactor">
    <cofactor evidence="1">
        <name>[4Fe-4S] cluster</name>
        <dbReference type="ChEBI" id="CHEBI:49883"/>
    </cofactor>
</comment>
<evidence type="ECO:0000259" key="6">
    <source>
        <dbReference type="PROSITE" id="PS51918"/>
    </source>
</evidence>
<dbReference type="SFLD" id="SFLDG01386">
    <property type="entry name" value="main_SPASM_domain-containing"/>
    <property type="match status" value="1"/>
</dbReference>
<dbReference type="InterPro" id="IPR058240">
    <property type="entry name" value="rSAM_sf"/>
</dbReference>
<dbReference type="GO" id="GO:0003824">
    <property type="term" value="F:catalytic activity"/>
    <property type="evidence" value="ECO:0007669"/>
    <property type="project" value="InterPro"/>
</dbReference>
<gene>
    <name evidence="7" type="ORF">SAMN05216462_1796</name>
</gene>
<dbReference type="Gene3D" id="3.20.20.70">
    <property type="entry name" value="Aldolase class I"/>
    <property type="match status" value="1"/>
</dbReference>
<dbReference type="SUPFAM" id="SSF102114">
    <property type="entry name" value="Radical SAM enzymes"/>
    <property type="match status" value="1"/>
</dbReference>
<dbReference type="AlphaFoldDB" id="A0A1H4C6N4"/>
<dbReference type="NCBIfam" id="TIGR04085">
    <property type="entry name" value="rSAM_more_4Fe4S"/>
    <property type="match status" value="1"/>
</dbReference>
<evidence type="ECO:0000256" key="2">
    <source>
        <dbReference type="ARBA" id="ARBA00022691"/>
    </source>
</evidence>
<dbReference type="RefSeq" id="WP_074761155.1">
    <property type="nucleotide sequence ID" value="NZ_FNRF01000003.1"/>
</dbReference>
<evidence type="ECO:0000256" key="5">
    <source>
        <dbReference type="ARBA" id="ARBA00023014"/>
    </source>
</evidence>
<dbReference type="GO" id="GO:0051536">
    <property type="term" value="F:iron-sulfur cluster binding"/>
    <property type="evidence" value="ECO:0007669"/>
    <property type="project" value="UniProtKB-KW"/>
</dbReference>
<dbReference type="InterPro" id="IPR013785">
    <property type="entry name" value="Aldolase_TIM"/>
</dbReference>
<reference evidence="7 8" key="1">
    <citation type="submission" date="2016-10" db="EMBL/GenBank/DDBJ databases">
        <authorList>
            <person name="de Groot N.N."/>
        </authorList>
    </citation>
    <scope>NUCLEOTIDE SEQUENCE [LARGE SCALE GENOMIC DNA]</scope>
    <source>
        <strain evidence="7 8">D31d</strain>
    </source>
</reference>
<dbReference type="PANTHER" id="PTHR11228">
    <property type="entry name" value="RADICAL SAM DOMAIN PROTEIN"/>
    <property type="match status" value="1"/>
</dbReference>
<accession>A0A1H4C6N4</accession>
<name>A0A1H4C6N4_XYLRU</name>
<sequence>MRQHSELQSTDHLIFSDEILFRPCAEGWLVISVLTANWMVIKSDLQKHLLQQLMGGQSVGAIYTSLHTTEEQSQFKQLLAAITARSFAGINTAPVPQYLEGYRMLNIYLTNACNLHCEHCFMRSGKPLENELPKTEWLRILTEFQHQGGKSVTFSGGEPLMNRDFNDILIHASTLGLETTVLSNGILWTEDRINQLAPYISQIQISIDGFDEASNAKVRGSGHFDRIVRNVILFANAGIRTSVATTFTFQNLQHDAAERYQQMVSYIKSQCQHPVFFKLSKKVLQGRNTHYTEAQNKEFFLRIMEIEHALDPDAKYNNFMEGHTPNLIERNCGFGGISIGADGEVYYCNRISEVDSYGNITGRPIKAFMEKGHQLHLQTSVDNLIPCRTCHLRFICCGGCRIDECNFHGKLRNHSGALLQVKCNDDQIRRMERKMIESYFFYYKF</sequence>
<dbReference type="CDD" id="cd01335">
    <property type="entry name" value="Radical_SAM"/>
    <property type="match status" value="1"/>
</dbReference>
<feature type="domain" description="Radical SAM core" evidence="6">
    <location>
        <begin position="99"/>
        <end position="313"/>
    </location>
</feature>